<evidence type="ECO:0000313" key="2">
    <source>
        <dbReference type="Proteomes" id="UP000319293"/>
    </source>
</evidence>
<proteinExistence type="predicted"/>
<dbReference type="EMBL" id="MK816297">
    <property type="protein sequence ID" value="QDB70857.1"/>
    <property type="molecule type" value="Genomic_DNA"/>
</dbReference>
<accession>A0A4Y5TNB3</accession>
<dbReference type="GeneID" id="77948042"/>
<evidence type="ECO:0000313" key="1">
    <source>
        <dbReference type="EMBL" id="QDB70857.1"/>
    </source>
</evidence>
<sequence>MTEYAGLYTPVNFVDPPTPSGLPEDLTPVGYITHDERGFITGSMFCQPRCVESNAMGRLYLRHDNYSASKALWYVQGGALVARPMLPYTLRENVLVGVPQGATLRIEGVEYTADGTDIELSFSHSGTFIVEVDPFPYQAFEVEVEYEAPTQS</sequence>
<dbReference type="KEGG" id="vg:77948042"/>
<keyword evidence="2" id="KW-1185">Reference proteome</keyword>
<organism evidence="1 2">
    <name type="scientific">Pseudomonas virus PBPA162</name>
    <dbReference type="NCBI Taxonomy" id="2588096"/>
    <lineage>
        <taxon>Viruses</taxon>
        <taxon>Duplodnaviria</taxon>
        <taxon>Heunggongvirae</taxon>
        <taxon>Uroviricota</taxon>
        <taxon>Caudoviricetes</taxon>
        <taxon>Queuovirinae</taxon>
        <taxon>Iggyvirus</taxon>
        <taxon>Iggyvirus PBPA162</taxon>
    </lineage>
</organism>
<dbReference type="Proteomes" id="UP000319293">
    <property type="component" value="Segment"/>
</dbReference>
<protein>
    <submittedName>
        <fullName evidence="1">Uncharacterized protein</fullName>
    </submittedName>
</protein>
<dbReference type="RefSeq" id="YP_010671786.1">
    <property type="nucleotide sequence ID" value="NC_070971.1"/>
</dbReference>
<name>A0A4Y5TNB3_9CAUD</name>
<reference evidence="1 2" key="1">
    <citation type="submission" date="2019-04" db="EMBL/GenBank/DDBJ databases">
        <title>Complete genome sequence of a novel bacteriophage, PBPA162, infecting Pseudomonas aeruginosa.</title>
        <authorList>
            <person name="Myung H."/>
            <person name="Hong H."/>
            <person name="Cho J."/>
        </authorList>
    </citation>
    <scope>NUCLEOTIDE SEQUENCE [LARGE SCALE GENOMIC DNA]</scope>
</reference>